<keyword evidence="7" id="KW-0793">Thylakoid</keyword>
<evidence type="ECO:0000256" key="7">
    <source>
        <dbReference type="RuleBase" id="RU363080"/>
    </source>
</evidence>
<keyword evidence="5 7" id="KW-0157">Chromophore</keyword>
<feature type="binding site" evidence="6">
    <location>
        <position position="174"/>
    </location>
    <ligand>
        <name>chlorophyll a</name>
        <dbReference type="ChEBI" id="CHEBI:58416"/>
        <label>1</label>
    </ligand>
</feature>
<evidence type="ECO:0000256" key="6">
    <source>
        <dbReference type="PIRSR" id="PIRSR601344-1"/>
    </source>
</evidence>
<evidence type="ECO:0000256" key="5">
    <source>
        <dbReference type="ARBA" id="ARBA00022991"/>
    </source>
</evidence>
<dbReference type="GO" id="GO:0009523">
    <property type="term" value="C:photosystem II"/>
    <property type="evidence" value="ECO:0007669"/>
    <property type="project" value="UniProtKB-KW"/>
</dbReference>
<keyword evidence="1 6" id="KW-0148">Chlorophyll</keyword>
<feature type="binding site" evidence="6">
    <location>
        <position position="206"/>
    </location>
    <ligand>
        <name>chlorophyll a</name>
        <dbReference type="ChEBI" id="CHEBI:58416"/>
        <label>1</label>
    </ligand>
</feature>
<comment type="subcellular location">
    <subcellularLocation>
        <location evidence="7">Plastid</location>
        <location evidence="7">Chloroplast thylakoid membrane</location>
    </subcellularLocation>
</comment>
<comment type="similarity">
    <text evidence="7">Belongs to the light-harvesting chlorophyll a/b-binding (LHC) protein family.</text>
</comment>
<dbReference type="GO" id="GO:0009765">
    <property type="term" value="P:photosynthesis, light harvesting"/>
    <property type="evidence" value="ECO:0007669"/>
    <property type="project" value="InterPro"/>
</dbReference>
<dbReference type="SUPFAM" id="SSF103511">
    <property type="entry name" value="Chlorophyll a-b binding protein"/>
    <property type="match status" value="1"/>
</dbReference>
<name>A0A7S3BK00_9VIRI</name>
<accession>A0A7S3BK00</accession>
<protein>
    <recommendedName>
        <fullName evidence="7">Chlorophyll a-b binding protein, chloroplastic</fullName>
    </recommendedName>
</protein>
<feature type="compositionally biased region" description="Low complexity" evidence="8">
    <location>
        <begin position="1"/>
        <end position="10"/>
    </location>
</feature>
<evidence type="ECO:0000256" key="2">
    <source>
        <dbReference type="ARBA" id="ARBA00022528"/>
    </source>
</evidence>
<keyword evidence="3 7" id="KW-0602">Photosynthesis</keyword>
<dbReference type="EMBL" id="HBHY01009626">
    <property type="protein sequence ID" value="CAE0137013.1"/>
    <property type="molecule type" value="Transcribed_RNA"/>
</dbReference>
<feature type="region of interest" description="Disordered" evidence="8">
    <location>
        <begin position="1"/>
        <end position="22"/>
    </location>
</feature>
<sequence length="244" mass="26541">MRAAASAAPAGTTKSRRVTARAASRPMWFPNAVAPAHLDGSMPGDFGLDPMCLGSDPNALAWYRQAELQHARWAMIGVAGSVVGEIYTGKNFYTAPLEVDLPMNPAALLAFQFVMMHWVEVRRWMDIRTPGSANQDPIFKEQKLSTVDPGYPGGPFDPFGFGKGDGLEAAKGRELYFGRLAMWVFMAEVITYQATGLGPVEALNKHLANPFSQTIFSNLGQCVLNDTVDFNGVAISTPCLWPQL</sequence>
<keyword evidence="4 7" id="KW-0934">Plastid</keyword>
<evidence type="ECO:0000256" key="8">
    <source>
        <dbReference type="SAM" id="MobiDB-lite"/>
    </source>
</evidence>
<dbReference type="Pfam" id="PF00504">
    <property type="entry name" value="Chloroa_b-bind"/>
    <property type="match status" value="1"/>
</dbReference>
<proteinExistence type="inferred from homology"/>
<gene>
    <name evidence="9" type="ORF">PSIN1315_LOCUS6198</name>
</gene>
<organism evidence="9">
    <name type="scientific">Prasinoderma singulare</name>
    <dbReference type="NCBI Taxonomy" id="676789"/>
    <lineage>
        <taxon>Eukaryota</taxon>
        <taxon>Viridiplantae</taxon>
        <taxon>Prasinodermophyta</taxon>
        <taxon>Prasinodermophyceae</taxon>
        <taxon>Prasinodermales</taxon>
        <taxon>Prasinodermaceae</taxon>
        <taxon>Prasinoderma</taxon>
    </lineage>
</organism>
<dbReference type="GO" id="GO:0016168">
    <property type="term" value="F:chlorophyll binding"/>
    <property type="evidence" value="ECO:0007669"/>
    <property type="project" value="UniProtKB-KW"/>
</dbReference>
<dbReference type="InterPro" id="IPR001344">
    <property type="entry name" value="Chloro_AB-bd_pln"/>
</dbReference>
<keyword evidence="7" id="KW-0604">Photosystem II</keyword>
<reference evidence="9" key="1">
    <citation type="submission" date="2021-01" db="EMBL/GenBank/DDBJ databases">
        <authorList>
            <person name="Corre E."/>
            <person name="Pelletier E."/>
            <person name="Niang G."/>
            <person name="Scheremetjew M."/>
            <person name="Finn R."/>
            <person name="Kale V."/>
            <person name="Holt S."/>
            <person name="Cochrane G."/>
            <person name="Meng A."/>
            <person name="Brown T."/>
            <person name="Cohen L."/>
        </authorList>
    </citation>
    <scope>NUCLEOTIDE SEQUENCE</scope>
    <source>
        <strain evidence="9">RCC927</strain>
    </source>
</reference>
<evidence type="ECO:0000256" key="4">
    <source>
        <dbReference type="ARBA" id="ARBA00022640"/>
    </source>
</evidence>
<evidence type="ECO:0000313" key="9">
    <source>
        <dbReference type="EMBL" id="CAE0137013.1"/>
    </source>
</evidence>
<dbReference type="GO" id="GO:0009535">
    <property type="term" value="C:chloroplast thylakoid membrane"/>
    <property type="evidence" value="ECO:0007669"/>
    <property type="project" value="UniProtKB-SubCell"/>
</dbReference>
<feature type="binding site" description="axial binding residue" evidence="6">
    <location>
        <position position="144"/>
    </location>
    <ligand>
        <name>chlorophyll b</name>
        <dbReference type="ChEBI" id="CHEBI:61721"/>
        <label>1</label>
    </ligand>
    <ligandPart>
        <name>Mg</name>
        <dbReference type="ChEBI" id="CHEBI:25107"/>
    </ligandPart>
</feature>
<feature type="binding site" evidence="6">
    <location>
        <position position="70"/>
    </location>
    <ligand>
        <name>chlorophyll a</name>
        <dbReference type="ChEBI" id="CHEBI:58416"/>
        <label>1</label>
    </ligand>
</feature>
<feature type="binding site" evidence="6">
    <location>
        <position position="179"/>
    </location>
    <ligand>
        <name>chlorophyll a</name>
        <dbReference type="ChEBI" id="CHEBI:58416"/>
        <label>1</label>
    </ligand>
</feature>
<keyword evidence="2 7" id="KW-0150">Chloroplast</keyword>
<dbReference type="AlphaFoldDB" id="A0A7S3BK00"/>
<evidence type="ECO:0000256" key="3">
    <source>
        <dbReference type="ARBA" id="ARBA00022531"/>
    </source>
</evidence>
<dbReference type="InterPro" id="IPR022796">
    <property type="entry name" value="Chloroa_b-bind"/>
</dbReference>
<dbReference type="PANTHER" id="PTHR21649">
    <property type="entry name" value="CHLOROPHYLL A/B BINDING PROTEIN"/>
    <property type="match status" value="1"/>
</dbReference>
<comment type="function">
    <text evidence="7">The light-harvesting complex (LHC) functions as a light receptor, it captures and delivers excitation energy to photosystems with which it is closely associated.</text>
</comment>
<dbReference type="Gene3D" id="1.10.3460.10">
    <property type="entry name" value="Chlorophyll a/b binding protein domain"/>
    <property type="match status" value="1"/>
</dbReference>
<keyword evidence="7" id="KW-0603">Photosystem I</keyword>
<evidence type="ECO:0000256" key="1">
    <source>
        <dbReference type="ARBA" id="ARBA00022494"/>
    </source>
</evidence>
<feature type="binding site" evidence="6">
    <location>
        <position position="67"/>
    </location>
    <ligand>
        <name>chlorophyll a</name>
        <dbReference type="ChEBI" id="CHEBI:58416"/>
        <label>1</label>
    </ligand>
</feature>
<feature type="binding site" description="axial binding residue" evidence="6">
    <location>
        <position position="72"/>
    </location>
    <ligand>
        <name>chlorophyll b</name>
        <dbReference type="ChEBI" id="CHEBI:61721"/>
        <label>1</label>
    </ligand>
    <ligandPart>
        <name>Mg</name>
        <dbReference type="ChEBI" id="CHEBI:25107"/>
    </ligandPart>
</feature>
<dbReference type="GO" id="GO:0009522">
    <property type="term" value="C:photosystem I"/>
    <property type="evidence" value="ECO:0007669"/>
    <property type="project" value="UniProtKB-KW"/>
</dbReference>